<evidence type="ECO:0000313" key="4">
    <source>
        <dbReference type="Proteomes" id="UP001318682"/>
    </source>
</evidence>
<feature type="region of interest" description="Disordered" evidence="1">
    <location>
        <begin position="1"/>
        <end position="30"/>
    </location>
</feature>
<keyword evidence="2" id="KW-0472">Membrane</keyword>
<protein>
    <submittedName>
        <fullName evidence="3">Uncharacterized protein</fullName>
    </submittedName>
</protein>
<proteinExistence type="predicted"/>
<name>A0ABZ2BNS9_9RHOB</name>
<gene>
    <name evidence="3" type="ORF">ROLI_005960</name>
</gene>
<keyword evidence="2" id="KW-1133">Transmembrane helix</keyword>
<dbReference type="EMBL" id="CP143423">
    <property type="protein sequence ID" value="WVX47526.1"/>
    <property type="molecule type" value="Genomic_DNA"/>
</dbReference>
<dbReference type="Proteomes" id="UP001318682">
    <property type="component" value="Chromosome"/>
</dbReference>
<feature type="transmembrane region" description="Helical" evidence="2">
    <location>
        <begin position="243"/>
        <end position="261"/>
    </location>
</feature>
<sequence>MTENKVPKLMPDQNDDDRSDKRKDNLSEPSTEHIFSFLDPLRVDPNNYEDRQPLQHPDTQMKARLLHGYCISSGKKVTESVNSLFAIAEHYSGQNPGELDSPEVINGIPIFFKSLSSKDKSEFCYNQVTKELSVEALPVTINSLLATRRTNPNDPTSSVAGRFVRRVTQYVCFTLLFLFALYIAFVSQNFLGFGDQAINHETPIVQWTIWVGFGCVGALVHLLNNALTTTRLQTFDASEERKVGPRLLLGGLFGFVLPWLLSATSTLDLETGSAIGSVAAFFAGYSVRFSIGLLERLLEALLPETKSKN</sequence>
<feature type="transmembrane region" description="Helical" evidence="2">
    <location>
        <begin position="170"/>
        <end position="192"/>
    </location>
</feature>
<feature type="transmembrane region" description="Helical" evidence="2">
    <location>
        <begin position="204"/>
        <end position="223"/>
    </location>
</feature>
<keyword evidence="4" id="KW-1185">Reference proteome</keyword>
<keyword evidence="2" id="KW-0812">Transmembrane</keyword>
<evidence type="ECO:0000256" key="2">
    <source>
        <dbReference type="SAM" id="Phobius"/>
    </source>
</evidence>
<evidence type="ECO:0000256" key="1">
    <source>
        <dbReference type="SAM" id="MobiDB-lite"/>
    </source>
</evidence>
<organism evidence="3 4">
    <name type="scientific">Roseobacter fucihabitans</name>
    <dbReference type="NCBI Taxonomy" id="1537242"/>
    <lineage>
        <taxon>Bacteria</taxon>
        <taxon>Pseudomonadati</taxon>
        <taxon>Pseudomonadota</taxon>
        <taxon>Alphaproteobacteria</taxon>
        <taxon>Rhodobacterales</taxon>
        <taxon>Roseobacteraceae</taxon>
        <taxon>Roseobacter</taxon>
    </lineage>
</organism>
<reference evidence="4" key="1">
    <citation type="submission" date="2024-01" db="EMBL/GenBank/DDBJ databases">
        <title>Roseobacter fucihabitans sp. nov., isolated from the brown alga Fucus spiralis.</title>
        <authorList>
            <person name="Hahnke S."/>
            <person name="Berger M."/>
            <person name="Schlingloff A."/>
            <person name="Athale I."/>
            <person name="Neumann-Schaal M."/>
            <person name="Adenaya A."/>
            <person name="Poehlein A."/>
            <person name="Daniel R."/>
            <person name="Pertersen J."/>
            <person name="Brinkhoff T."/>
        </authorList>
    </citation>
    <scope>NUCLEOTIDE SEQUENCE [LARGE SCALE GENOMIC DNA]</scope>
    <source>
        <strain evidence="4">B14</strain>
    </source>
</reference>
<feature type="transmembrane region" description="Helical" evidence="2">
    <location>
        <begin position="273"/>
        <end position="294"/>
    </location>
</feature>
<evidence type="ECO:0000313" key="3">
    <source>
        <dbReference type="EMBL" id="WVX47526.1"/>
    </source>
</evidence>
<feature type="compositionally biased region" description="Basic and acidic residues" evidence="1">
    <location>
        <begin position="16"/>
        <end position="26"/>
    </location>
</feature>
<accession>A0ABZ2BNS9</accession>